<dbReference type="GO" id="GO:0006096">
    <property type="term" value="P:glycolytic process"/>
    <property type="evidence" value="ECO:0000318"/>
    <property type="project" value="GO_Central"/>
</dbReference>
<dbReference type="UniPathway" id="UPA00109">
    <property type="reaction ID" value="UER00180"/>
</dbReference>
<dbReference type="InterPro" id="IPR043129">
    <property type="entry name" value="ATPase_NBD"/>
</dbReference>
<name>A7ETH0_SCLS1</name>
<dbReference type="FunFam" id="3.40.367.20:FF:000012">
    <property type="entry name" value="Phosphotransferase"/>
    <property type="match status" value="1"/>
</dbReference>
<dbReference type="KEGG" id="ssl:SS1G_08626"/>
<evidence type="ECO:0000256" key="2">
    <source>
        <dbReference type="ARBA" id="ARBA00022679"/>
    </source>
</evidence>
<evidence type="ECO:0000256" key="6">
    <source>
        <dbReference type="RuleBase" id="RU362007"/>
    </source>
</evidence>
<evidence type="ECO:0000256" key="5">
    <source>
        <dbReference type="ARBA" id="ARBA00022840"/>
    </source>
</evidence>
<dbReference type="EC" id="2.7.1.-" evidence="6"/>
<feature type="region of interest" description="Disordered" evidence="7">
    <location>
        <begin position="391"/>
        <end position="410"/>
    </location>
</feature>
<evidence type="ECO:0000313" key="11">
    <source>
        <dbReference type="Proteomes" id="UP000001312"/>
    </source>
</evidence>
<dbReference type="CDD" id="cd24000">
    <property type="entry name" value="ASKHA_NBD_HK"/>
    <property type="match status" value="1"/>
</dbReference>
<accession>A7ETH0</accession>
<dbReference type="HOGENOM" id="CLU_014393_4_0_1"/>
<feature type="domain" description="Hexokinase C-terminal" evidence="9">
    <location>
        <begin position="193"/>
        <end position="475"/>
    </location>
</feature>
<dbReference type="GO" id="GO:0019158">
    <property type="term" value="F:mannokinase activity"/>
    <property type="evidence" value="ECO:0000318"/>
    <property type="project" value="GO_Central"/>
</dbReference>
<evidence type="ECO:0000256" key="1">
    <source>
        <dbReference type="ARBA" id="ARBA00009225"/>
    </source>
</evidence>
<dbReference type="GO" id="GO:0006013">
    <property type="term" value="P:mannose metabolic process"/>
    <property type="evidence" value="ECO:0000318"/>
    <property type="project" value="GO_Central"/>
</dbReference>
<evidence type="ECO:0000259" key="9">
    <source>
        <dbReference type="Pfam" id="PF03727"/>
    </source>
</evidence>
<keyword evidence="4 6" id="KW-0418">Kinase</keyword>
<organism evidence="10 11">
    <name type="scientific">Sclerotinia sclerotiorum (strain ATCC 18683 / 1980 / Ss-1)</name>
    <name type="common">White mold</name>
    <name type="synonym">Whetzelinia sclerotiorum</name>
    <dbReference type="NCBI Taxonomy" id="665079"/>
    <lineage>
        <taxon>Eukaryota</taxon>
        <taxon>Fungi</taxon>
        <taxon>Dikarya</taxon>
        <taxon>Ascomycota</taxon>
        <taxon>Pezizomycotina</taxon>
        <taxon>Leotiomycetes</taxon>
        <taxon>Helotiales</taxon>
        <taxon>Sclerotiniaceae</taxon>
        <taxon>Sclerotinia</taxon>
    </lineage>
</organism>
<dbReference type="PANTHER" id="PTHR19443">
    <property type="entry name" value="HEXOKINASE"/>
    <property type="match status" value="1"/>
</dbReference>
<dbReference type="eggNOG" id="KOG1369">
    <property type="taxonomic scope" value="Eukaryota"/>
</dbReference>
<gene>
    <name evidence="10" type="ORF">SS1G_08626</name>
</gene>
<dbReference type="EMBL" id="CH476631">
    <property type="protein sequence ID" value="EDN92762.1"/>
    <property type="molecule type" value="Genomic_DNA"/>
</dbReference>
<keyword evidence="11" id="KW-1185">Reference proteome</keyword>
<dbReference type="GO" id="GO:0005536">
    <property type="term" value="F:D-glucose binding"/>
    <property type="evidence" value="ECO:0007669"/>
    <property type="project" value="InterPro"/>
</dbReference>
<dbReference type="Pfam" id="PF00349">
    <property type="entry name" value="Hexokinase_1"/>
    <property type="match status" value="2"/>
</dbReference>
<dbReference type="GO" id="GO:0006006">
    <property type="term" value="P:glucose metabolic process"/>
    <property type="evidence" value="ECO:0000318"/>
    <property type="project" value="GO_Central"/>
</dbReference>
<evidence type="ECO:0000256" key="3">
    <source>
        <dbReference type="ARBA" id="ARBA00022741"/>
    </source>
</evidence>
<dbReference type="RefSeq" id="XP_001590885.1">
    <property type="nucleotide sequence ID" value="XM_001590835.1"/>
</dbReference>
<dbReference type="InterPro" id="IPR022672">
    <property type="entry name" value="Hexokinase_N"/>
</dbReference>
<dbReference type="OMA" id="LDMGITF"/>
<dbReference type="GeneID" id="5486533"/>
<proteinExistence type="inferred from homology"/>
<dbReference type="GO" id="GO:0008865">
    <property type="term" value="F:fructokinase activity"/>
    <property type="evidence" value="ECO:0000318"/>
    <property type="project" value="GO_Central"/>
</dbReference>
<reference evidence="11" key="1">
    <citation type="journal article" date="2011" name="PLoS Genet.">
        <title>Genomic analysis of the necrotrophic fungal pathogens Sclerotinia sclerotiorum and Botrytis cinerea.</title>
        <authorList>
            <person name="Amselem J."/>
            <person name="Cuomo C.A."/>
            <person name="van Kan J.A."/>
            <person name="Viaud M."/>
            <person name="Benito E.P."/>
            <person name="Couloux A."/>
            <person name="Coutinho P.M."/>
            <person name="de Vries R.P."/>
            <person name="Dyer P.S."/>
            <person name="Fillinger S."/>
            <person name="Fournier E."/>
            <person name="Gout L."/>
            <person name="Hahn M."/>
            <person name="Kohn L."/>
            <person name="Lapalu N."/>
            <person name="Plummer K.M."/>
            <person name="Pradier J.M."/>
            <person name="Quevillon E."/>
            <person name="Sharon A."/>
            <person name="Simon A."/>
            <person name="ten Have A."/>
            <person name="Tudzynski B."/>
            <person name="Tudzynski P."/>
            <person name="Wincker P."/>
            <person name="Andrew M."/>
            <person name="Anthouard V."/>
            <person name="Beever R.E."/>
            <person name="Beffa R."/>
            <person name="Benoit I."/>
            <person name="Bouzid O."/>
            <person name="Brault B."/>
            <person name="Chen Z."/>
            <person name="Choquer M."/>
            <person name="Collemare J."/>
            <person name="Cotton P."/>
            <person name="Danchin E.G."/>
            <person name="Da Silva C."/>
            <person name="Gautier A."/>
            <person name="Giraud C."/>
            <person name="Giraud T."/>
            <person name="Gonzalez C."/>
            <person name="Grossetete S."/>
            <person name="Guldener U."/>
            <person name="Henrissat B."/>
            <person name="Howlett B.J."/>
            <person name="Kodira C."/>
            <person name="Kretschmer M."/>
            <person name="Lappartient A."/>
            <person name="Leroch M."/>
            <person name="Levis C."/>
            <person name="Mauceli E."/>
            <person name="Neuveglise C."/>
            <person name="Oeser B."/>
            <person name="Pearson M."/>
            <person name="Poulain J."/>
            <person name="Poussereau N."/>
            <person name="Quesneville H."/>
            <person name="Rascle C."/>
            <person name="Schumacher J."/>
            <person name="Segurens B."/>
            <person name="Sexton A."/>
            <person name="Silva E."/>
            <person name="Sirven C."/>
            <person name="Soanes D.M."/>
            <person name="Talbot N.J."/>
            <person name="Templeton M."/>
            <person name="Yandava C."/>
            <person name="Yarden O."/>
            <person name="Zeng Q."/>
            <person name="Rollins J.A."/>
            <person name="Lebrun M.H."/>
            <person name="Dickman M."/>
        </authorList>
    </citation>
    <scope>NUCLEOTIDE SEQUENCE [LARGE SCALE GENOMIC DNA]</scope>
    <source>
        <strain evidence="11">ATCC 18683 / 1980 / Ss-1</strain>
    </source>
</reference>
<dbReference type="AlphaFoldDB" id="A7ETH0"/>
<evidence type="ECO:0000256" key="4">
    <source>
        <dbReference type="ARBA" id="ARBA00022777"/>
    </source>
</evidence>
<dbReference type="Pfam" id="PF03727">
    <property type="entry name" value="Hexokinase_2"/>
    <property type="match status" value="1"/>
</dbReference>
<dbReference type="Gene3D" id="3.40.367.20">
    <property type="match status" value="1"/>
</dbReference>
<dbReference type="GO" id="GO:0005829">
    <property type="term" value="C:cytosol"/>
    <property type="evidence" value="ECO:0000318"/>
    <property type="project" value="GO_Central"/>
</dbReference>
<dbReference type="GO" id="GO:0051156">
    <property type="term" value="P:glucose 6-phosphate metabolic process"/>
    <property type="evidence" value="ECO:0000318"/>
    <property type="project" value="GO_Central"/>
</dbReference>
<dbReference type="InterPro" id="IPR001312">
    <property type="entry name" value="Hexokinase"/>
</dbReference>
<dbReference type="GO" id="GO:0001678">
    <property type="term" value="P:intracellular glucose homeostasis"/>
    <property type="evidence" value="ECO:0000318"/>
    <property type="project" value="GO_Central"/>
</dbReference>
<dbReference type="Gene3D" id="3.30.420.40">
    <property type="match status" value="1"/>
</dbReference>
<sequence length="489" mass="53549">MTSDSPITLFLQPLDVDINKIHALAKSLCETFKKLAKESTNQFLQTPISEEVLRPEKEKEGRYLAIDIGGSNLRAGFIELSGSSTEGGVVLPGKINRLLEKSWQIGEDHKSNNADELQNSLSEAMLMSMGKGFAITSNLNLGQQLLKGYEISAASSKPHLPRIKITAIVNDSVATLISFAHQHRNTPHQKASMGLIVGTGCNATIPLSISKLHSTKQPSAILKSDDHNRNDTKIIINTEWSINGTASPLRDLNFITKWDTILDVNSEAPGFMPFEYMTGGKYLGELGRLIILDYFTTQLQLPIETIPPVLRKRNALDASILAKVGREDQLCQPLDLAIPFPVDSKTGKQKKWTPEMADIVVQIAKTIQKRAAGMLAAAIIGLLTTANEIQLSSSHTSPQESPQNTKTIQPHEDKISELLVGYTGSCISHFQDYLADCQAYLEDIMRKEHGPDKGGKRIVLEACMYGSIIGAGILAGTVECMEEERKMCG</sequence>
<dbReference type="GO" id="GO:0004340">
    <property type="term" value="F:glucokinase activity"/>
    <property type="evidence" value="ECO:0000318"/>
    <property type="project" value="GO_Central"/>
</dbReference>
<keyword evidence="6" id="KW-0324">Glycolysis</keyword>
<dbReference type="GO" id="GO:0005739">
    <property type="term" value="C:mitochondrion"/>
    <property type="evidence" value="ECO:0000318"/>
    <property type="project" value="GO_Central"/>
</dbReference>
<evidence type="ECO:0000259" key="8">
    <source>
        <dbReference type="Pfam" id="PF00349"/>
    </source>
</evidence>
<dbReference type="STRING" id="665079.A7ETH0"/>
<dbReference type="PANTHER" id="PTHR19443:SF29">
    <property type="entry name" value="PHOSPHOTRANSFERASE"/>
    <property type="match status" value="1"/>
</dbReference>
<keyword evidence="2 6" id="KW-0808">Transferase</keyword>
<comment type="similarity">
    <text evidence="1 6">Belongs to the hexokinase family.</text>
</comment>
<keyword evidence="5 6" id="KW-0067">ATP-binding</keyword>
<dbReference type="SUPFAM" id="SSF53067">
    <property type="entry name" value="Actin-like ATPase domain"/>
    <property type="match status" value="2"/>
</dbReference>
<evidence type="ECO:0000313" key="10">
    <source>
        <dbReference type="EMBL" id="EDN92762.1"/>
    </source>
</evidence>
<dbReference type="PRINTS" id="PR00475">
    <property type="entry name" value="HEXOKINASE"/>
</dbReference>
<feature type="domain" description="Hexokinase N-terminal" evidence="8">
    <location>
        <begin position="10"/>
        <end position="117"/>
    </location>
</feature>
<dbReference type="InterPro" id="IPR022673">
    <property type="entry name" value="Hexokinase_C"/>
</dbReference>
<dbReference type="GO" id="GO:0005524">
    <property type="term" value="F:ATP binding"/>
    <property type="evidence" value="ECO:0007669"/>
    <property type="project" value="UniProtKB-UniRule"/>
</dbReference>
<feature type="compositionally biased region" description="Polar residues" evidence="7">
    <location>
        <begin position="391"/>
        <end position="408"/>
    </location>
</feature>
<dbReference type="InParanoid" id="A7ETH0"/>
<evidence type="ECO:0000256" key="7">
    <source>
        <dbReference type="SAM" id="MobiDB-lite"/>
    </source>
</evidence>
<dbReference type="PROSITE" id="PS51748">
    <property type="entry name" value="HEXOKINASE_2"/>
    <property type="match status" value="1"/>
</dbReference>
<protein>
    <recommendedName>
        <fullName evidence="6">Phosphotransferase</fullName>
        <ecNumber evidence="6">2.7.1.-</ecNumber>
    </recommendedName>
</protein>
<dbReference type="Proteomes" id="UP000001312">
    <property type="component" value="Unassembled WGS sequence"/>
</dbReference>
<feature type="domain" description="Hexokinase N-terminal" evidence="8">
    <location>
        <begin position="118"/>
        <end position="180"/>
    </location>
</feature>
<keyword evidence="3 6" id="KW-0547">Nucleotide-binding</keyword>